<keyword evidence="8" id="KW-1185">Reference proteome</keyword>
<dbReference type="Gene3D" id="2.40.50.100">
    <property type="match status" value="1"/>
</dbReference>
<comment type="similarity">
    <text evidence="1 5">Belongs to the GcvH family.</text>
</comment>
<evidence type="ECO:0000313" key="8">
    <source>
        <dbReference type="Proteomes" id="UP000242877"/>
    </source>
</evidence>
<dbReference type="InterPro" id="IPR011053">
    <property type="entry name" value="Single_hybrid_motif"/>
</dbReference>
<evidence type="ECO:0000259" key="6">
    <source>
        <dbReference type="PROSITE" id="PS50968"/>
    </source>
</evidence>
<dbReference type="NCBIfam" id="TIGR00527">
    <property type="entry name" value="gcvH"/>
    <property type="match status" value="1"/>
</dbReference>
<dbReference type="PANTHER" id="PTHR11715">
    <property type="entry name" value="GLYCINE CLEAVAGE SYSTEM H PROTEIN"/>
    <property type="match status" value="1"/>
</dbReference>
<evidence type="ECO:0000256" key="3">
    <source>
        <dbReference type="ARBA" id="ARBA00022946"/>
    </source>
</evidence>
<proteinExistence type="inferred from homology"/>
<dbReference type="GO" id="GO:0005739">
    <property type="term" value="C:mitochondrion"/>
    <property type="evidence" value="ECO:0007669"/>
    <property type="project" value="UniProtKB-SubCell"/>
</dbReference>
<feature type="domain" description="Lipoyl-binding" evidence="6">
    <location>
        <begin position="69"/>
        <end position="151"/>
    </location>
</feature>
<dbReference type="Proteomes" id="UP000242877">
    <property type="component" value="Unassembled WGS sequence"/>
</dbReference>
<dbReference type="HAMAP" id="MF_00272">
    <property type="entry name" value="GcvH"/>
    <property type="match status" value="1"/>
</dbReference>
<dbReference type="InterPro" id="IPR002930">
    <property type="entry name" value="GCV_H"/>
</dbReference>
<dbReference type="GO" id="GO:0031405">
    <property type="term" value="F:lipoic acid binding"/>
    <property type="evidence" value="ECO:0007669"/>
    <property type="project" value="EnsemblFungi"/>
</dbReference>
<protein>
    <recommendedName>
        <fullName evidence="5">Glycine cleavage system H protein</fullName>
    </recommendedName>
</protein>
<dbReference type="NCBIfam" id="NF002270">
    <property type="entry name" value="PRK01202.1"/>
    <property type="match status" value="1"/>
</dbReference>
<dbReference type="InterPro" id="IPR003016">
    <property type="entry name" value="2-oxoA_DH_lipoyl-BS"/>
</dbReference>
<dbReference type="PROSITE" id="PS00189">
    <property type="entry name" value="LIPOYL"/>
    <property type="match status" value="1"/>
</dbReference>
<gene>
    <name evidence="7" type="ORF">AAP_04050</name>
</gene>
<reference evidence="7 8" key="1">
    <citation type="journal article" date="2016" name="Genome Biol. Evol.">
        <title>Divergent and convergent evolution of fungal pathogenicity.</title>
        <authorList>
            <person name="Shang Y."/>
            <person name="Xiao G."/>
            <person name="Zheng P."/>
            <person name="Cen K."/>
            <person name="Zhan S."/>
            <person name="Wang C."/>
        </authorList>
    </citation>
    <scope>NUCLEOTIDE SEQUENCE [LARGE SCALE GENOMIC DNA]</scope>
    <source>
        <strain evidence="7 8">ARSEF 7405</strain>
    </source>
</reference>
<dbReference type="PROSITE" id="PS50968">
    <property type="entry name" value="BIOTINYL_LIPOYL"/>
    <property type="match status" value="1"/>
</dbReference>
<evidence type="ECO:0000256" key="5">
    <source>
        <dbReference type="RuleBase" id="RU364055"/>
    </source>
</evidence>
<dbReference type="GO" id="GO:0006730">
    <property type="term" value="P:one-carbon metabolic process"/>
    <property type="evidence" value="ECO:0007669"/>
    <property type="project" value="EnsemblFungi"/>
</dbReference>
<evidence type="ECO:0000256" key="1">
    <source>
        <dbReference type="ARBA" id="ARBA00009249"/>
    </source>
</evidence>
<comment type="subcellular location">
    <subcellularLocation>
        <location evidence="5">Mitochondrion</location>
    </subcellularLocation>
</comment>
<dbReference type="CDD" id="cd06848">
    <property type="entry name" value="GCS_H"/>
    <property type="match status" value="1"/>
</dbReference>
<comment type="function">
    <text evidence="5">The H protein shuttles the methylamine group of glycine from the P protein to the T protein.</text>
</comment>
<dbReference type="EMBL" id="AZGZ01000018">
    <property type="protein sequence ID" value="KZZ90100.1"/>
    <property type="molecule type" value="Genomic_DNA"/>
</dbReference>
<evidence type="ECO:0000256" key="4">
    <source>
        <dbReference type="PIRSR" id="PIRSR617453-50"/>
    </source>
</evidence>
<keyword evidence="2 4" id="KW-0450">Lipoyl</keyword>
<comment type="subunit">
    <text evidence="5">The glycine cleavage system is composed of four proteins: P, T, L and H.</text>
</comment>
<dbReference type="PANTHER" id="PTHR11715:SF3">
    <property type="entry name" value="GLYCINE CLEAVAGE SYSTEM H PROTEIN-RELATED"/>
    <property type="match status" value="1"/>
</dbReference>
<keyword evidence="3 5" id="KW-0809">Transit peptide</keyword>
<dbReference type="AlphaFoldDB" id="A0A166NHS1"/>
<dbReference type="Pfam" id="PF01597">
    <property type="entry name" value="GCV_H"/>
    <property type="match status" value="1"/>
</dbReference>
<dbReference type="InterPro" id="IPR033753">
    <property type="entry name" value="GCV_H/Fam206"/>
</dbReference>
<dbReference type="OrthoDB" id="10264154at2759"/>
<dbReference type="InterPro" id="IPR017453">
    <property type="entry name" value="GCV_H_sub"/>
</dbReference>
<name>A0A166NHS1_9EURO</name>
<dbReference type="GO" id="GO:0019464">
    <property type="term" value="P:glycine decarboxylation via glycine cleavage system"/>
    <property type="evidence" value="ECO:0007669"/>
    <property type="project" value="UniProtKB-UniRule"/>
</dbReference>
<dbReference type="VEuPathDB" id="FungiDB:AAP_04050"/>
<evidence type="ECO:0000313" key="7">
    <source>
        <dbReference type="EMBL" id="KZZ90100.1"/>
    </source>
</evidence>
<dbReference type="GO" id="GO:0005960">
    <property type="term" value="C:glycine cleavage complex"/>
    <property type="evidence" value="ECO:0007669"/>
    <property type="project" value="UniProtKB-UniRule"/>
</dbReference>
<dbReference type="SUPFAM" id="SSF51230">
    <property type="entry name" value="Single hybrid motif"/>
    <property type="match status" value="1"/>
</dbReference>
<evidence type="ECO:0000256" key="2">
    <source>
        <dbReference type="ARBA" id="ARBA00022823"/>
    </source>
</evidence>
<dbReference type="InterPro" id="IPR000089">
    <property type="entry name" value="Biotin_lipoyl"/>
</dbReference>
<comment type="caution">
    <text evidence="7">The sequence shown here is derived from an EMBL/GenBank/DDBJ whole genome shotgun (WGS) entry which is preliminary data.</text>
</comment>
<comment type="cofactor">
    <cofactor evidence="5">
        <name>(R)-lipoate</name>
        <dbReference type="ChEBI" id="CHEBI:83088"/>
    </cofactor>
    <text evidence="5">Binds 1 lipoyl cofactor covalently.</text>
</comment>
<organism evidence="7 8">
    <name type="scientific">Ascosphaera apis ARSEF 7405</name>
    <dbReference type="NCBI Taxonomy" id="392613"/>
    <lineage>
        <taxon>Eukaryota</taxon>
        <taxon>Fungi</taxon>
        <taxon>Dikarya</taxon>
        <taxon>Ascomycota</taxon>
        <taxon>Pezizomycotina</taxon>
        <taxon>Eurotiomycetes</taxon>
        <taxon>Eurotiomycetidae</taxon>
        <taxon>Onygenales</taxon>
        <taxon>Ascosphaeraceae</taxon>
        <taxon>Ascosphaera</taxon>
    </lineage>
</organism>
<sequence>MSATVARAFTPLRTLGFGSALRAASRPAAFNVARNHFNATRSFSNSSIWQSRRFTEQHEWVELAADKTTATIGITKYAANALGDVIYVELPEVDAEVEAGDTIGVVESVKSASDVMSPVTGVVAEVNEKLTSTPKIINSNPEGDGWFAKIKVEGTSEFDALLDEAGYKALVEDEGEH</sequence>
<dbReference type="GO" id="GO:0009249">
    <property type="term" value="P:protein lipoylation"/>
    <property type="evidence" value="ECO:0007669"/>
    <property type="project" value="EnsemblFungi"/>
</dbReference>
<accession>A0A166NHS1</accession>
<keyword evidence="5" id="KW-0496">Mitochondrion</keyword>
<feature type="modified residue" description="N6-lipoyllysine" evidence="4">
    <location>
        <position position="110"/>
    </location>
</feature>